<evidence type="ECO:0000256" key="3">
    <source>
        <dbReference type="ARBA" id="ARBA00023125"/>
    </source>
</evidence>
<dbReference type="InterPro" id="IPR020588">
    <property type="entry name" value="RecA_ATP-bd"/>
</dbReference>
<evidence type="ECO:0000313" key="6">
    <source>
        <dbReference type="Proteomes" id="UP000028027"/>
    </source>
</evidence>
<gene>
    <name evidence="5" type="ORF">AAA799E16_01170</name>
</gene>
<evidence type="ECO:0000256" key="2">
    <source>
        <dbReference type="ARBA" id="ARBA00022840"/>
    </source>
</evidence>
<keyword evidence="6" id="KW-1185">Reference proteome</keyword>
<dbReference type="PROSITE" id="PS50162">
    <property type="entry name" value="RECA_2"/>
    <property type="match status" value="1"/>
</dbReference>
<sequence length="217" mass="24329">MISTGLQKLDKSLSGGIPNAVIVDIFGKNGTGKTQLLLQLAINSIKNGGNVLYFDTTGGFRPERILDIQKTSESQLDFLNHITVSRLTNTSEQINSIKNIDNNFSLILIDNVTDLFSYEYQKDESVFEKNSLFMKYMHDLANFAISKKIPVVITNMIRNLEGKEIENMKSAIDPFTHIKIHLTKNSTKFNGKIYSPFVESSFSYTINQSGLSSSEDI</sequence>
<organism evidence="5 6">
    <name type="scientific">Marine Group I thaumarchaeote SCGC AAA799-E16</name>
    <dbReference type="NCBI Taxonomy" id="1502292"/>
    <lineage>
        <taxon>Archaea</taxon>
        <taxon>Nitrososphaerota</taxon>
        <taxon>Marine Group I</taxon>
    </lineage>
</organism>
<proteinExistence type="predicted"/>
<dbReference type="SUPFAM" id="SSF52540">
    <property type="entry name" value="P-loop containing nucleoside triphosphate hydrolases"/>
    <property type="match status" value="1"/>
</dbReference>
<dbReference type="PANTHER" id="PTHR22942">
    <property type="entry name" value="RECA/RAD51/RADA DNA STRAND-PAIRING FAMILY MEMBER"/>
    <property type="match status" value="1"/>
</dbReference>
<feature type="domain" description="RecA family profile 1" evidence="4">
    <location>
        <begin position="1"/>
        <end position="157"/>
    </location>
</feature>
<dbReference type="PATRIC" id="fig|1502292.3.peg.1081"/>
<evidence type="ECO:0000259" key="4">
    <source>
        <dbReference type="PROSITE" id="PS50162"/>
    </source>
</evidence>
<comment type="caution">
    <text evidence="5">The sequence shown here is derived from an EMBL/GenBank/DDBJ whole genome shotgun (WGS) entry which is preliminary data.</text>
</comment>
<reference evidence="5 6" key="1">
    <citation type="submission" date="2014-06" db="EMBL/GenBank/DDBJ databases">
        <authorList>
            <person name="Ngugi D.K."/>
            <person name="Blom J."/>
            <person name="Alam I."/>
            <person name="Rashid M."/>
            <person name="Ba Alawi W."/>
            <person name="Zhang G."/>
            <person name="Hikmawan T."/>
            <person name="Guan Y."/>
            <person name="Antunes A."/>
            <person name="Siam R."/>
            <person name="Eldorry H."/>
            <person name="Bajic V."/>
            <person name="Stingl U."/>
        </authorList>
    </citation>
    <scope>NUCLEOTIDE SEQUENCE [LARGE SCALE GENOMIC DNA]</scope>
    <source>
        <strain evidence="5">SCGC AAA799-E16</strain>
    </source>
</reference>
<dbReference type="InterPro" id="IPR013632">
    <property type="entry name" value="Rad51_C"/>
</dbReference>
<dbReference type="InterPro" id="IPR027417">
    <property type="entry name" value="P-loop_NTPase"/>
</dbReference>
<dbReference type="EMBL" id="JNVL01000016">
    <property type="protein sequence ID" value="KER06081.1"/>
    <property type="molecule type" value="Genomic_DNA"/>
</dbReference>
<evidence type="ECO:0000313" key="5">
    <source>
        <dbReference type="EMBL" id="KER06081.1"/>
    </source>
</evidence>
<accession>A0A081S578</accession>
<keyword evidence="1" id="KW-0547">Nucleotide-binding</keyword>
<dbReference type="Gene3D" id="3.40.50.300">
    <property type="entry name" value="P-loop containing nucleotide triphosphate hydrolases"/>
    <property type="match status" value="1"/>
</dbReference>
<dbReference type="GO" id="GO:0003677">
    <property type="term" value="F:DNA binding"/>
    <property type="evidence" value="ECO:0007669"/>
    <property type="project" value="UniProtKB-KW"/>
</dbReference>
<protein>
    <submittedName>
        <fullName evidence="5">DNA repair protein</fullName>
    </submittedName>
</protein>
<name>A0A081S578_9ARCH</name>
<dbReference type="GO" id="GO:0006281">
    <property type="term" value="P:DNA repair"/>
    <property type="evidence" value="ECO:0007669"/>
    <property type="project" value="InterPro"/>
</dbReference>
<dbReference type="PANTHER" id="PTHR22942:SF30">
    <property type="entry name" value="MEIOTIC RECOMBINATION PROTEIN DMC1_LIM15 HOMOLOG"/>
    <property type="match status" value="1"/>
</dbReference>
<dbReference type="AlphaFoldDB" id="A0A081S578"/>
<dbReference type="Pfam" id="PF08423">
    <property type="entry name" value="Rad51"/>
    <property type="match status" value="1"/>
</dbReference>
<dbReference type="Proteomes" id="UP000028027">
    <property type="component" value="Unassembled WGS sequence"/>
</dbReference>
<dbReference type="GO" id="GO:0005524">
    <property type="term" value="F:ATP binding"/>
    <property type="evidence" value="ECO:0007669"/>
    <property type="project" value="UniProtKB-KW"/>
</dbReference>
<keyword evidence="2" id="KW-0067">ATP-binding</keyword>
<dbReference type="GO" id="GO:0140664">
    <property type="term" value="F:ATP-dependent DNA damage sensor activity"/>
    <property type="evidence" value="ECO:0007669"/>
    <property type="project" value="InterPro"/>
</dbReference>
<keyword evidence="3" id="KW-0238">DNA-binding</keyword>
<evidence type="ECO:0000256" key="1">
    <source>
        <dbReference type="ARBA" id="ARBA00022741"/>
    </source>
</evidence>